<dbReference type="Proteomes" id="UP001427805">
    <property type="component" value="Unassembled WGS sequence"/>
</dbReference>
<feature type="signal peptide" evidence="1">
    <location>
        <begin position="1"/>
        <end position="19"/>
    </location>
</feature>
<organism evidence="2 3">
    <name type="scientific">Sphingomonas rustica</name>
    <dbReference type="NCBI Taxonomy" id="3103142"/>
    <lineage>
        <taxon>Bacteria</taxon>
        <taxon>Pseudomonadati</taxon>
        <taxon>Pseudomonadota</taxon>
        <taxon>Alphaproteobacteria</taxon>
        <taxon>Sphingomonadales</taxon>
        <taxon>Sphingomonadaceae</taxon>
        <taxon>Sphingomonas</taxon>
    </lineage>
</organism>
<name>A0ABV0BDL1_9SPHN</name>
<reference evidence="2 3" key="1">
    <citation type="submission" date="2024-05" db="EMBL/GenBank/DDBJ databases">
        <title>Sphingomonas sp. HF-S3 16S ribosomal RNA gene Genome sequencing and assembly.</title>
        <authorList>
            <person name="Lee H."/>
        </authorList>
    </citation>
    <scope>NUCLEOTIDE SEQUENCE [LARGE SCALE GENOMIC DNA]</scope>
    <source>
        <strain evidence="2 3">HF-S3</strain>
    </source>
</reference>
<gene>
    <name evidence="2" type="ORF">TPR58_19240</name>
</gene>
<keyword evidence="1" id="KW-0732">Signal</keyword>
<proteinExistence type="predicted"/>
<dbReference type="PROSITE" id="PS51257">
    <property type="entry name" value="PROKAR_LIPOPROTEIN"/>
    <property type="match status" value="1"/>
</dbReference>
<protein>
    <recommendedName>
        <fullName evidence="4">DUF2946 domain-containing protein</fullName>
    </recommendedName>
</protein>
<evidence type="ECO:0000313" key="2">
    <source>
        <dbReference type="EMBL" id="MEN3749317.1"/>
    </source>
</evidence>
<accession>A0ABV0BDL1</accession>
<evidence type="ECO:0000313" key="3">
    <source>
        <dbReference type="Proteomes" id="UP001427805"/>
    </source>
</evidence>
<dbReference type="EMBL" id="JBDIZK010000013">
    <property type="protein sequence ID" value="MEN3749317.1"/>
    <property type="molecule type" value="Genomic_DNA"/>
</dbReference>
<dbReference type="RefSeq" id="WP_346248361.1">
    <property type="nucleotide sequence ID" value="NZ_JBDIZK010000013.1"/>
</dbReference>
<comment type="caution">
    <text evidence="2">The sequence shown here is derived from an EMBL/GenBank/DDBJ whole genome shotgun (WGS) entry which is preliminary data.</text>
</comment>
<feature type="chain" id="PRO_5045177556" description="DUF2946 domain-containing protein" evidence="1">
    <location>
        <begin position="20"/>
        <end position="113"/>
    </location>
</feature>
<evidence type="ECO:0000256" key="1">
    <source>
        <dbReference type="SAM" id="SignalP"/>
    </source>
</evidence>
<sequence>MLLRLLLALLIALPMPAMASCQDAPRAEMQMPADMAGMHAMGDHTHHAPAKPEPIKQMPAEGLCIGCVAPATIRPAMMAVPLRHALILDAPRRVTGDAIAAPAPDTPPPRSHA</sequence>
<evidence type="ECO:0008006" key="4">
    <source>
        <dbReference type="Google" id="ProtNLM"/>
    </source>
</evidence>
<keyword evidence="3" id="KW-1185">Reference proteome</keyword>